<evidence type="ECO:0000313" key="2">
    <source>
        <dbReference type="EMBL" id="CAB4160804.1"/>
    </source>
</evidence>
<proteinExistence type="predicted"/>
<organism evidence="2">
    <name type="scientific">uncultured Caudovirales phage</name>
    <dbReference type="NCBI Taxonomy" id="2100421"/>
    <lineage>
        <taxon>Viruses</taxon>
        <taxon>Duplodnaviria</taxon>
        <taxon>Heunggongvirae</taxon>
        <taxon>Uroviricota</taxon>
        <taxon>Caudoviricetes</taxon>
        <taxon>Peduoviridae</taxon>
        <taxon>Maltschvirus</taxon>
        <taxon>Maltschvirus maltsch</taxon>
    </lineage>
</organism>
<protein>
    <recommendedName>
        <fullName evidence="3">Conjugal transfer protein TraR</fullName>
    </recommendedName>
</protein>
<evidence type="ECO:0000256" key="1">
    <source>
        <dbReference type="SAM" id="MobiDB-lite"/>
    </source>
</evidence>
<feature type="region of interest" description="Disordered" evidence="1">
    <location>
        <begin position="1"/>
        <end position="27"/>
    </location>
</feature>
<dbReference type="EMBL" id="LR796706">
    <property type="protein sequence ID" value="CAB4160804.1"/>
    <property type="molecule type" value="Genomic_DNA"/>
</dbReference>
<evidence type="ECO:0008006" key="3">
    <source>
        <dbReference type="Google" id="ProtNLM"/>
    </source>
</evidence>
<feature type="compositionally biased region" description="Basic and acidic residues" evidence="1">
    <location>
        <begin position="7"/>
        <end position="27"/>
    </location>
</feature>
<accession>A0A6J5NZZ5</accession>
<sequence length="59" mass="6766">MDEFDVASEREEAQRAEAIKQNRHDLPPGKPGECEMCGEWSGRLIFGVCAPCRERYRLP</sequence>
<name>A0A6J5NZZ5_9CAUD</name>
<gene>
    <name evidence="2" type="ORF">UFOVP728_13</name>
</gene>
<reference evidence="2" key="1">
    <citation type="submission" date="2020-04" db="EMBL/GenBank/DDBJ databases">
        <authorList>
            <person name="Chiriac C."/>
            <person name="Salcher M."/>
            <person name="Ghai R."/>
            <person name="Kavagutti S V."/>
        </authorList>
    </citation>
    <scope>NUCLEOTIDE SEQUENCE</scope>
</reference>